<dbReference type="CDD" id="cd03015">
    <property type="entry name" value="PRX_Typ2cys"/>
    <property type="match status" value="1"/>
</dbReference>
<organism evidence="12 13">
    <name type="scientific">Bordetella genomosp. 2</name>
    <dbReference type="NCBI Taxonomy" id="1983456"/>
    <lineage>
        <taxon>Bacteria</taxon>
        <taxon>Pseudomonadati</taxon>
        <taxon>Pseudomonadota</taxon>
        <taxon>Betaproteobacteria</taxon>
        <taxon>Burkholderiales</taxon>
        <taxon>Alcaligenaceae</taxon>
        <taxon>Bordetella</taxon>
    </lineage>
</organism>
<evidence type="ECO:0000256" key="1">
    <source>
        <dbReference type="ARBA" id="ARBA00011654"/>
    </source>
</evidence>
<dbReference type="InterPro" id="IPR000866">
    <property type="entry name" value="AhpC/TSA"/>
</dbReference>
<evidence type="ECO:0000256" key="3">
    <source>
        <dbReference type="ARBA" id="ARBA00017462"/>
    </source>
</evidence>
<comment type="catalytic activity">
    <reaction evidence="9">
        <text>a hydroperoxide + NADH + H(+) = an alcohol + NAD(+) + H2O</text>
        <dbReference type="Rhea" id="RHEA:62628"/>
        <dbReference type="ChEBI" id="CHEBI:15377"/>
        <dbReference type="ChEBI" id="CHEBI:15378"/>
        <dbReference type="ChEBI" id="CHEBI:30879"/>
        <dbReference type="ChEBI" id="CHEBI:35924"/>
        <dbReference type="ChEBI" id="CHEBI:57540"/>
        <dbReference type="ChEBI" id="CHEBI:57945"/>
        <dbReference type="EC" id="1.11.1.26"/>
    </reaction>
</comment>
<feature type="domain" description="Thioredoxin" evidence="11">
    <location>
        <begin position="2"/>
        <end position="167"/>
    </location>
</feature>
<dbReference type="InterPro" id="IPR024706">
    <property type="entry name" value="Peroxiredoxin_AhpC-typ"/>
</dbReference>
<keyword evidence="5" id="KW-0049">Antioxidant</keyword>
<evidence type="ECO:0000259" key="11">
    <source>
        <dbReference type="PROSITE" id="PS51352"/>
    </source>
</evidence>
<dbReference type="PROSITE" id="PS51352">
    <property type="entry name" value="THIOREDOXIN_2"/>
    <property type="match status" value="1"/>
</dbReference>
<dbReference type="GO" id="GO:0045454">
    <property type="term" value="P:cell redox homeostasis"/>
    <property type="evidence" value="ECO:0007669"/>
    <property type="project" value="TreeGrafter"/>
</dbReference>
<reference evidence="13" key="1">
    <citation type="submission" date="2017-05" db="EMBL/GenBank/DDBJ databases">
        <title>Complete and WGS of Bordetella genogroups.</title>
        <authorList>
            <person name="Spilker T."/>
            <person name="Lipuma J."/>
        </authorList>
    </citation>
    <scope>NUCLEOTIDE SEQUENCE [LARGE SCALE GENOMIC DNA]</scope>
    <source>
        <strain evidence="13">AU8256</strain>
    </source>
</reference>
<dbReference type="RefSeq" id="WP_028356434.1">
    <property type="nucleotide sequence ID" value="NZ_NEVT01000003.1"/>
</dbReference>
<dbReference type="GO" id="GO:0006979">
    <property type="term" value="P:response to oxidative stress"/>
    <property type="evidence" value="ECO:0007669"/>
    <property type="project" value="TreeGrafter"/>
</dbReference>
<dbReference type="GO" id="GO:0033554">
    <property type="term" value="P:cellular response to stress"/>
    <property type="evidence" value="ECO:0007669"/>
    <property type="project" value="TreeGrafter"/>
</dbReference>
<name>A0A261W0K2_9BORD</name>
<dbReference type="SUPFAM" id="SSF52833">
    <property type="entry name" value="Thioredoxin-like"/>
    <property type="match status" value="1"/>
</dbReference>
<dbReference type="EMBL" id="NEVT01000003">
    <property type="protein sequence ID" value="OZI79410.1"/>
    <property type="molecule type" value="Genomic_DNA"/>
</dbReference>
<keyword evidence="4" id="KW-0575">Peroxidase</keyword>
<evidence type="ECO:0000256" key="7">
    <source>
        <dbReference type="ARBA" id="ARBA00023284"/>
    </source>
</evidence>
<evidence type="ECO:0000256" key="9">
    <source>
        <dbReference type="ARBA" id="ARBA00047572"/>
    </source>
</evidence>
<dbReference type="Gene3D" id="3.40.30.10">
    <property type="entry name" value="Glutaredoxin"/>
    <property type="match status" value="1"/>
</dbReference>
<evidence type="ECO:0000313" key="13">
    <source>
        <dbReference type="Proteomes" id="UP000215633"/>
    </source>
</evidence>
<dbReference type="Pfam" id="PF00578">
    <property type="entry name" value="AhpC-TSA"/>
    <property type="match status" value="1"/>
</dbReference>
<comment type="caution">
    <text evidence="12">The sequence shown here is derived from an EMBL/GenBank/DDBJ whole genome shotgun (WGS) entry which is preliminary data.</text>
</comment>
<keyword evidence="13" id="KW-1185">Reference proteome</keyword>
<sequence length="182" mass="20302">MKTVGDKLEPFKVTGVKPGFNQHEENGVSAFEDITESSFPGKWKVIYFYPKDFTFVCPTEIVGFNKLAKDFEDRDAVLLGGSVDNEFVKLAWRREHPDLNKLGHYQFGDTTGSLVDQLGVRDKNEGVALRATFIVDPDNTIQHVSVNNLNVGRNPEEVLRLLDGLQTDELCPCNRTLGGATL</sequence>
<proteinExistence type="predicted"/>
<comment type="subunit">
    <text evidence="1">Homodimer; disulfide-linked, upon oxidation. 5 homodimers assemble to form a ring-like decamer.</text>
</comment>
<dbReference type="InterPro" id="IPR036249">
    <property type="entry name" value="Thioredoxin-like_sf"/>
</dbReference>
<keyword evidence="6" id="KW-0560">Oxidoreductase</keyword>
<feature type="active site" description="Cysteine sulfenic acid (-SOH) intermediate; for peroxidase activity" evidence="10">
    <location>
        <position position="57"/>
    </location>
</feature>
<keyword evidence="7" id="KW-0676">Redox-active center</keyword>
<dbReference type="InterPro" id="IPR050217">
    <property type="entry name" value="Peroxiredoxin"/>
</dbReference>
<dbReference type="GO" id="GO:0005829">
    <property type="term" value="C:cytosol"/>
    <property type="evidence" value="ECO:0007669"/>
    <property type="project" value="TreeGrafter"/>
</dbReference>
<evidence type="ECO:0000256" key="8">
    <source>
        <dbReference type="ARBA" id="ARBA00032077"/>
    </source>
</evidence>
<dbReference type="GO" id="GO:0102039">
    <property type="term" value="F:NADH-dependent peroxiredoxin activity"/>
    <property type="evidence" value="ECO:0007669"/>
    <property type="project" value="UniProtKB-EC"/>
</dbReference>
<evidence type="ECO:0000313" key="12">
    <source>
        <dbReference type="EMBL" id="OZI79410.1"/>
    </source>
</evidence>
<accession>A0A261W0K2</accession>
<evidence type="ECO:0000256" key="6">
    <source>
        <dbReference type="ARBA" id="ARBA00023002"/>
    </source>
</evidence>
<dbReference type="Proteomes" id="UP000215633">
    <property type="component" value="Unassembled WGS sequence"/>
</dbReference>
<evidence type="ECO:0000256" key="2">
    <source>
        <dbReference type="ARBA" id="ARBA00013021"/>
    </source>
</evidence>
<evidence type="ECO:0000256" key="5">
    <source>
        <dbReference type="ARBA" id="ARBA00022862"/>
    </source>
</evidence>
<dbReference type="InterPro" id="IPR013766">
    <property type="entry name" value="Thioredoxin_domain"/>
</dbReference>
<evidence type="ECO:0000256" key="4">
    <source>
        <dbReference type="ARBA" id="ARBA00022559"/>
    </source>
</evidence>
<dbReference type="PANTHER" id="PTHR10681">
    <property type="entry name" value="THIOREDOXIN PEROXIDASE"/>
    <property type="match status" value="1"/>
</dbReference>
<dbReference type="GO" id="GO:0008379">
    <property type="term" value="F:thioredoxin peroxidase activity"/>
    <property type="evidence" value="ECO:0007669"/>
    <property type="project" value="TreeGrafter"/>
</dbReference>
<gene>
    <name evidence="12" type="ORF">CAL24_05615</name>
</gene>
<dbReference type="PANTHER" id="PTHR10681:SF121">
    <property type="entry name" value="ALKYL HYDROPEROXIDE REDUCTASE C"/>
    <property type="match status" value="1"/>
</dbReference>
<protein>
    <recommendedName>
        <fullName evidence="3">Alkyl hydroperoxide reductase C</fullName>
        <ecNumber evidence="2">1.11.1.26</ecNumber>
    </recommendedName>
    <alternativeName>
        <fullName evidence="8">Peroxiredoxin</fullName>
    </alternativeName>
</protein>
<dbReference type="EC" id="1.11.1.26" evidence="2"/>
<dbReference type="PIRSF" id="PIRSF000239">
    <property type="entry name" value="AHPC"/>
    <property type="match status" value="1"/>
</dbReference>
<dbReference type="AlphaFoldDB" id="A0A261W0K2"/>
<evidence type="ECO:0000256" key="10">
    <source>
        <dbReference type="PIRSR" id="PIRSR000239-1"/>
    </source>
</evidence>
<dbReference type="GO" id="GO:0042744">
    <property type="term" value="P:hydrogen peroxide catabolic process"/>
    <property type="evidence" value="ECO:0007669"/>
    <property type="project" value="TreeGrafter"/>
</dbReference>